<name>A0A972FEG2_9RHOO</name>
<gene>
    <name evidence="7" type="ORF">GPA21_12570</name>
</gene>
<feature type="domain" description="HTH tetR-type" evidence="6">
    <location>
        <begin position="31"/>
        <end position="91"/>
    </location>
</feature>
<dbReference type="InterPro" id="IPR001647">
    <property type="entry name" value="HTH_TetR"/>
</dbReference>
<keyword evidence="1" id="KW-0805">Transcription regulation</keyword>
<dbReference type="SUPFAM" id="SSF46689">
    <property type="entry name" value="Homeodomain-like"/>
    <property type="match status" value="1"/>
</dbReference>
<dbReference type="PRINTS" id="PR00455">
    <property type="entry name" value="HTHTETR"/>
</dbReference>
<dbReference type="Pfam" id="PF00440">
    <property type="entry name" value="TetR_N"/>
    <property type="match status" value="1"/>
</dbReference>
<dbReference type="GO" id="GO:0000976">
    <property type="term" value="F:transcription cis-regulatory region binding"/>
    <property type="evidence" value="ECO:0007669"/>
    <property type="project" value="TreeGrafter"/>
</dbReference>
<keyword evidence="8" id="KW-1185">Reference proteome</keyword>
<evidence type="ECO:0000313" key="8">
    <source>
        <dbReference type="Proteomes" id="UP000599523"/>
    </source>
</evidence>
<accession>A0A972FEG2</accession>
<evidence type="ECO:0000313" key="7">
    <source>
        <dbReference type="EMBL" id="NMG03797.1"/>
    </source>
</evidence>
<evidence type="ECO:0000256" key="2">
    <source>
        <dbReference type="ARBA" id="ARBA00023125"/>
    </source>
</evidence>
<proteinExistence type="predicted"/>
<dbReference type="InterPro" id="IPR025996">
    <property type="entry name" value="MT1864/Rv1816-like_C"/>
</dbReference>
<dbReference type="InterPro" id="IPR050109">
    <property type="entry name" value="HTH-type_TetR-like_transc_reg"/>
</dbReference>
<evidence type="ECO:0000256" key="4">
    <source>
        <dbReference type="PROSITE-ProRule" id="PRU00335"/>
    </source>
</evidence>
<dbReference type="Pfam" id="PF13305">
    <property type="entry name" value="TetR_C_33"/>
    <property type="match status" value="1"/>
</dbReference>
<dbReference type="AlphaFoldDB" id="A0A972FEG2"/>
<dbReference type="EMBL" id="WTVM01000074">
    <property type="protein sequence ID" value="NMG03797.1"/>
    <property type="molecule type" value="Genomic_DNA"/>
</dbReference>
<feature type="region of interest" description="Disordered" evidence="5">
    <location>
        <begin position="1"/>
        <end position="27"/>
    </location>
</feature>
<dbReference type="RefSeq" id="WP_168988496.1">
    <property type="nucleotide sequence ID" value="NZ_CAWPHM010000302.1"/>
</dbReference>
<feature type="compositionally biased region" description="Basic and acidic residues" evidence="5">
    <location>
        <begin position="1"/>
        <end position="12"/>
    </location>
</feature>
<evidence type="ECO:0000256" key="1">
    <source>
        <dbReference type="ARBA" id="ARBA00023015"/>
    </source>
</evidence>
<protein>
    <submittedName>
        <fullName evidence="7">TetR family transcriptional regulator</fullName>
    </submittedName>
</protein>
<dbReference type="PANTHER" id="PTHR30055:SF234">
    <property type="entry name" value="HTH-TYPE TRANSCRIPTIONAL REGULATOR BETI"/>
    <property type="match status" value="1"/>
</dbReference>
<keyword evidence="3" id="KW-0804">Transcription</keyword>
<dbReference type="PROSITE" id="PS50977">
    <property type="entry name" value="HTH_TETR_2"/>
    <property type="match status" value="1"/>
</dbReference>
<dbReference type="Proteomes" id="UP000599523">
    <property type="component" value="Unassembled WGS sequence"/>
</dbReference>
<dbReference type="GO" id="GO:0003700">
    <property type="term" value="F:DNA-binding transcription factor activity"/>
    <property type="evidence" value="ECO:0007669"/>
    <property type="project" value="TreeGrafter"/>
</dbReference>
<evidence type="ECO:0000256" key="3">
    <source>
        <dbReference type="ARBA" id="ARBA00023163"/>
    </source>
</evidence>
<dbReference type="PANTHER" id="PTHR30055">
    <property type="entry name" value="HTH-TYPE TRANSCRIPTIONAL REGULATOR RUTR"/>
    <property type="match status" value="1"/>
</dbReference>
<evidence type="ECO:0000259" key="6">
    <source>
        <dbReference type="PROSITE" id="PS50977"/>
    </source>
</evidence>
<comment type="caution">
    <text evidence="7">The sequence shown here is derived from an EMBL/GenBank/DDBJ whole genome shotgun (WGS) entry which is preliminary data.</text>
</comment>
<sequence length="225" mass="24565">MPKSTIAHDEGAGARTTPGEPRARRERTLNEARRTLILDAARAAFFELGLDGASLREIAKRAGYTPGAIYSYFANLEEIYGALLGESLQRLNAVVAAAGVRSGAPAELLRAKARAFYTFYRDNPKELDLGFYLFNGVKPRGLTPELNQTLNEQLMAALRPIELQLTASGLCADEAIAETTAVFAHIVGVLVLNNTGRIRLFKQNPDALFDGYMDELLARLPAPRT</sequence>
<dbReference type="InterPro" id="IPR009057">
    <property type="entry name" value="Homeodomain-like_sf"/>
</dbReference>
<keyword evidence="2 4" id="KW-0238">DNA-binding</keyword>
<feature type="DNA-binding region" description="H-T-H motif" evidence="4">
    <location>
        <begin position="54"/>
        <end position="73"/>
    </location>
</feature>
<organism evidence="7 8">
    <name type="scientific">Azoarcus taiwanensis</name>
    <dbReference type="NCBI Taxonomy" id="666964"/>
    <lineage>
        <taxon>Bacteria</taxon>
        <taxon>Pseudomonadati</taxon>
        <taxon>Pseudomonadota</taxon>
        <taxon>Betaproteobacteria</taxon>
        <taxon>Rhodocyclales</taxon>
        <taxon>Zoogloeaceae</taxon>
        <taxon>Azoarcus</taxon>
    </lineage>
</organism>
<evidence type="ECO:0000256" key="5">
    <source>
        <dbReference type="SAM" id="MobiDB-lite"/>
    </source>
</evidence>
<dbReference type="Gene3D" id="1.10.357.10">
    <property type="entry name" value="Tetracycline Repressor, domain 2"/>
    <property type="match status" value="1"/>
</dbReference>
<reference evidence="7" key="1">
    <citation type="submission" date="2019-12" db="EMBL/GenBank/DDBJ databases">
        <title>Comparative genomics gives insights into the taxonomy of the Azoarcus-Aromatoleum group and reveals separate origins of nif in the plant-associated Azoarcus and non-plant-associated Aromatoleum sub-groups.</title>
        <authorList>
            <person name="Lafos M."/>
            <person name="Maluk M."/>
            <person name="Batista M."/>
            <person name="Junghare M."/>
            <person name="Carmona M."/>
            <person name="Faoro H."/>
            <person name="Cruz L.M."/>
            <person name="Battistoni F."/>
            <person name="De Souza E."/>
            <person name="Pedrosa F."/>
            <person name="Chen W.-M."/>
            <person name="Poole P.S."/>
            <person name="Dixon R.A."/>
            <person name="James E.K."/>
        </authorList>
    </citation>
    <scope>NUCLEOTIDE SEQUENCE</scope>
    <source>
        <strain evidence="7">NSC3</strain>
    </source>
</reference>